<dbReference type="GO" id="GO:0022857">
    <property type="term" value="F:transmembrane transporter activity"/>
    <property type="evidence" value="ECO:0007669"/>
    <property type="project" value="InterPro"/>
</dbReference>
<evidence type="ECO:0000256" key="3">
    <source>
        <dbReference type="ARBA" id="ARBA00022448"/>
    </source>
</evidence>
<dbReference type="FunFam" id="1.10.3470.10:FF:000001">
    <property type="entry name" value="Vitamin B12 ABC transporter permease BtuC"/>
    <property type="match status" value="1"/>
</dbReference>
<dbReference type="Gene3D" id="1.10.3470.10">
    <property type="entry name" value="ABC transporter involved in vitamin B12 uptake, BtuC"/>
    <property type="match status" value="1"/>
</dbReference>
<dbReference type="Pfam" id="PF01032">
    <property type="entry name" value="FecCD"/>
    <property type="match status" value="1"/>
</dbReference>
<evidence type="ECO:0000256" key="6">
    <source>
        <dbReference type="ARBA" id="ARBA00022989"/>
    </source>
</evidence>
<keyword evidence="10" id="KW-1185">Reference proteome</keyword>
<feature type="transmembrane region" description="Helical" evidence="8">
    <location>
        <begin position="146"/>
        <end position="167"/>
    </location>
</feature>
<comment type="subcellular location">
    <subcellularLocation>
        <location evidence="1">Cell membrane</location>
        <topology evidence="1">Multi-pass membrane protein</topology>
    </subcellularLocation>
</comment>
<organism evidence="9 10">
    <name type="scientific">Anaerosacchariphilus hominis</name>
    <dbReference type="NCBI Taxonomy" id="2763017"/>
    <lineage>
        <taxon>Bacteria</taxon>
        <taxon>Bacillati</taxon>
        <taxon>Bacillota</taxon>
        <taxon>Clostridia</taxon>
        <taxon>Lachnospirales</taxon>
        <taxon>Lachnospiraceae</taxon>
        <taxon>Anaerosacchariphilus</taxon>
    </lineage>
</organism>
<reference evidence="9" key="1">
    <citation type="submission" date="2020-08" db="EMBL/GenBank/DDBJ databases">
        <title>Genome public.</title>
        <authorList>
            <person name="Liu C."/>
            <person name="Sun Q."/>
        </authorList>
    </citation>
    <scope>NUCLEOTIDE SEQUENCE</scope>
    <source>
        <strain evidence="9">NSJ-68</strain>
    </source>
</reference>
<evidence type="ECO:0000313" key="9">
    <source>
        <dbReference type="EMBL" id="MBC5659610.1"/>
    </source>
</evidence>
<gene>
    <name evidence="9" type="ORF">H8S44_07495</name>
</gene>
<comment type="similarity">
    <text evidence="2">Belongs to the binding-protein-dependent transport system permease family. FecCD subfamily.</text>
</comment>
<evidence type="ECO:0000256" key="8">
    <source>
        <dbReference type="SAM" id="Phobius"/>
    </source>
</evidence>
<dbReference type="InterPro" id="IPR000522">
    <property type="entry name" value="ABC_transptr_permease_BtuC"/>
</dbReference>
<dbReference type="InterPro" id="IPR037294">
    <property type="entry name" value="ABC_BtuC-like"/>
</dbReference>
<evidence type="ECO:0000256" key="5">
    <source>
        <dbReference type="ARBA" id="ARBA00022692"/>
    </source>
</evidence>
<dbReference type="GO" id="GO:0005886">
    <property type="term" value="C:plasma membrane"/>
    <property type="evidence" value="ECO:0007669"/>
    <property type="project" value="UniProtKB-SubCell"/>
</dbReference>
<accession>A0A923LBN2</accession>
<dbReference type="SUPFAM" id="SSF81345">
    <property type="entry name" value="ABC transporter involved in vitamin B12 uptake, BtuC"/>
    <property type="match status" value="1"/>
</dbReference>
<feature type="transmembrane region" description="Helical" evidence="8">
    <location>
        <begin position="120"/>
        <end position="139"/>
    </location>
</feature>
<dbReference type="AlphaFoldDB" id="A0A923LBN2"/>
<dbReference type="Proteomes" id="UP000649345">
    <property type="component" value="Unassembled WGS sequence"/>
</dbReference>
<name>A0A923LBN2_9FIRM</name>
<comment type="caution">
    <text evidence="9">The sequence shown here is derived from an EMBL/GenBank/DDBJ whole genome shotgun (WGS) entry which is preliminary data.</text>
</comment>
<evidence type="ECO:0000313" key="10">
    <source>
        <dbReference type="Proteomes" id="UP000649345"/>
    </source>
</evidence>
<evidence type="ECO:0000256" key="2">
    <source>
        <dbReference type="ARBA" id="ARBA00007935"/>
    </source>
</evidence>
<keyword evidence="6 8" id="KW-1133">Transmembrane helix</keyword>
<dbReference type="CDD" id="cd06550">
    <property type="entry name" value="TM_ABC_iron-siderophores_like"/>
    <property type="match status" value="1"/>
</dbReference>
<keyword evidence="7 8" id="KW-0472">Membrane</keyword>
<keyword evidence="5 8" id="KW-0812">Transmembrane</keyword>
<protein>
    <submittedName>
        <fullName evidence="9">Iron ABC transporter permease</fullName>
    </submittedName>
</protein>
<feature type="transmembrane region" description="Helical" evidence="8">
    <location>
        <begin position="94"/>
        <end position="114"/>
    </location>
</feature>
<proteinExistence type="inferred from homology"/>
<keyword evidence="3" id="KW-0813">Transport</keyword>
<evidence type="ECO:0000256" key="7">
    <source>
        <dbReference type="ARBA" id="ARBA00023136"/>
    </source>
</evidence>
<feature type="transmembrane region" description="Helical" evidence="8">
    <location>
        <begin position="277"/>
        <end position="295"/>
    </location>
</feature>
<feature type="transmembrane region" description="Helical" evidence="8">
    <location>
        <begin position="65"/>
        <end position="82"/>
    </location>
</feature>
<dbReference type="EMBL" id="JACOOR010000004">
    <property type="protein sequence ID" value="MBC5659610.1"/>
    <property type="molecule type" value="Genomic_DNA"/>
</dbReference>
<dbReference type="PANTHER" id="PTHR30472:SF70">
    <property type="entry name" value="MOLYBDATE IMPORT SYSTEM PERMEASE PROTEIN MOLB"/>
    <property type="match status" value="1"/>
</dbReference>
<keyword evidence="4" id="KW-1003">Cell membrane</keyword>
<feature type="transmembrane region" description="Helical" evidence="8">
    <location>
        <begin position="194"/>
        <end position="217"/>
    </location>
</feature>
<feature type="transmembrane region" description="Helical" evidence="8">
    <location>
        <begin position="307"/>
        <end position="325"/>
    </location>
</feature>
<evidence type="ECO:0000256" key="4">
    <source>
        <dbReference type="ARBA" id="ARBA00022475"/>
    </source>
</evidence>
<dbReference type="GO" id="GO:0033214">
    <property type="term" value="P:siderophore-iron import into cell"/>
    <property type="evidence" value="ECO:0007669"/>
    <property type="project" value="TreeGrafter"/>
</dbReference>
<sequence>MRRKRICLLAGMMVFLLMMILSVHFGNYPVRVQEIGQVIGAHLRGMVYPDSNVDTIVWKIRLPRVLTAAMTGVLLSVSGAVFQGIFRNPLVEPYVLGVSSGAAFGAAACIVFSWTFISKGAAAFLFAMLAMALAYGFAFEKEEIPVVRLILSGMIISSVFTALLNFLKVAASDSKLREITFWTMGGFYTSEWKGALRLTVIAVLGLILTCGYGWKLNVLAMGEQECRTLGIHAGRLKLLLIASATFLTASCVAEAGIISWVGLMIPHGARMLIGPDHRYMIPFSALLGGTFLVLCDTLARTLMMGELPVSIVTSILGAPYLIYLLRQNRKVYFE</sequence>
<feature type="transmembrane region" description="Helical" evidence="8">
    <location>
        <begin position="238"/>
        <end position="265"/>
    </location>
</feature>
<evidence type="ECO:0000256" key="1">
    <source>
        <dbReference type="ARBA" id="ARBA00004651"/>
    </source>
</evidence>
<dbReference type="PANTHER" id="PTHR30472">
    <property type="entry name" value="FERRIC ENTEROBACTIN TRANSPORT SYSTEM PERMEASE PROTEIN"/>
    <property type="match status" value="1"/>
</dbReference>
<dbReference type="RefSeq" id="WP_186871925.1">
    <property type="nucleotide sequence ID" value="NZ_JACOOR010000004.1"/>
</dbReference>